<dbReference type="AlphaFoldDB" id="A0A5B7TPN1"/>
<reference evidence="2 3" key="1">
    <citation type="submission" date="2019-05" db="EMBL/GenBank/DDBJ databases">
        <title>Algicella ahnfeltiae gen. nov., sp. nov., a novel marine bacterium of the family Flavobacteriaceae isolated from a red alga.</title>
        <authorList>
            <person name="Nedashkovskaya O.I."/>
            <person name="Kukhlevskiy A.D."/>
            <person name="Kim S.-G."/>
            <person name="Zhukova N.V."/>
            <person name="Mikhailov V.V."/>
        </authorList>
    </citation>
    <scope>NUCLEOTIDE SEQUENCE [LARGE SCALE GENOMIC DNA]</scope>
    <source>
        <strain evidence="2 3">10Alg115</strain>
    </source>
</reference>
<accession>A0A5B7TPN1</accession>
<dbReference type="OrthoDB" id="912496at2"/>
<feature type="signal peptide" evidence="1">
    <location>
        <begin position="1"/>
        <end position="19"/>
    </location>
</feature>
<gene>
    <name evidence="2" type="ORF">FF125_00970</name>
</gene>
<evidence type="ECO:0000256" key="1">
    <source>
        <dbReference type="SAM" id="SignalP"/>
    </source>
</evidence>
<sequence>MKKVILFIYALSISFSSFAQEEIITFNNYLKTSSLSITDAVPLVNDKTGETSLIFVDPKKIYGYLLDSNFKVTKDFVSDNRSKKYKTIIGSISSDNNYLLFLSNNRRNKFASLKFSYENDNSEITEIPLELDNERFIQIAELNNKFYLFTITRYSSILNVYVFDKSSNYKKNEINLTEHFDEDDNLYDFLTVTADGSIRKVVDINKIEDSNPNAIEITSEISKMYQQGSKVLFSFDDFKDFTKVVTLDLKDFKYEVIEFDKPFGDIKSKSTNSFINGNEIYMVAATNEDFNFSVYDFETGNLLKAYNVDVDSIIPFKNTPIIQVGGQYDKYRELEKTQKFLRKVRNGDIGISVFKHKDLFQITMGGKQEIRTTSAVGFGGSSVSISGGGPPVMVFFNPTLFAYGSYTRTKSIHFKGLFDENYNHVKGEVEKNAFDKMKNYEDENKVFQKGKSVFRYKDYYILGSFSRWPKKEYNLRRFNN</sequence>
<organism evidence="2 3">
    <name type="scientific">Aureibaculum algae</name>
    <dbReference type="NCBI Taxonomy" id="2584122"/>
    <lineage>
        <taxon>Bacteria</taxon>
        <taxon>Pseudomonadati</taxon>
        <taxon>Bacteroidota</taxon>
        <taxon>Flavobacteriia</taxon>
        <taxon>Flavobacteriales</taxon>
        <taxon>Flavobacteriaceae</taxon>
        <taxon>Aureibaculum</taxon>
    </lineage>
</organism>
<evidence type="ECO:0008006" key="4">
    <source>
        <dbReference type="Google" id="ProtNLM"/>
    </source>
</evidence>
<dbReference type="KEGG" id="fbe:FF125_00970"/>
<dbReference type="EMBL" id="CP040749">
    <property type="protein sequence ID" value="QCX37076.1"/>
    <property type="molecule type" value="Genomic_DNA"/>
</dbReference>
<dbReference type="Proteomes" id="UP000306229">
    <property type="component" value="Chromosome"/>
</dbReference>
<keyword evidence="1" id="KW-0732">Signal</keyword>
<feature type="chain" id="PRO_5022719102" description="WD40 repeat domain-containing protein" evidence="1">
    <location>
        <begin position="20"/>
        <end position="480"/>
    </location>
</feature>
<protein>
    <recommendedName>
        <fullName evidence="4">WD40 repeat domain-containing protein</fullName>
    </recommendedName>
</protein>
<evidence type="ECO:0000313" key="3">
    <source>
        <dbReference type="Proteomes" id="UP000306229"/>
    </source>
</evidence>
<proteinExistence type="predicted"/>
<evidence type="ECO:0000313" key="2">
    <source>
        <dbReference type="EMBL" id="QCX37076.1"/>
    </source>
</evidence>
<dbReference type="RefSeq" id="WP_138948033.1">
    <property type="nucleotide sequence ID" value="NZ_CP040749.1"/>
</dbReference>
<keyword evidence="3" id="KW-1185">Reference proteome</keyword>
<name>A0A5B7TPN1_9FLAO</name>